<evidence type="ECO:0000313" key="2">
    <source>
        <dbReference type="EMBL" id="BAJ46752.1"/>
    </source>
</evidence>
<name>E6N346_CALS0</name>
<accession>E6N346</accession>
<evidence type="ECO:0000256" key="1">
    <source>
        <dbReference type="SAM" id="MobiDB-lite"/>
    </source>
</evidence>
<evidence type="ECO:0000313" key="3">
    <source>
        <dbReference type="Proteomes" id="UP000008120"/>
    </source>
</evidence>
<feature type="compositionally biased region" description="Acidic residues" evidence="1">
    <location>
        <begin position="45"/>
        <end position="69"/>
    </location>
</feature>
<reference evidence="2 3" key="2">
    <citation type="journal article" date="2011" name="Nucleic Acids Res.">
        <title>Insights into the evolution of Archaea and eukaryotic protein modifier systems revealed by the genome of a novel archaeal group.</title>
        <authorList>
            <person name="Nunoura T."/>
            <person name="Takaki Y."/>
            <person name="Kakuta J."/>
            <person name="Nishi S."/>
            <person name="Sugahara J."/>
            <person name="Kazama H."/>
            <person name="Chee G."/>
            <person name="Hattori M."/>
            <person name="Kanai A."/>
            <person name="Atomi H."/>
            <person name="Takai K."/>
            <person name="Takami H."/>
        </authorList>
    </citation>
    <scope>NUCLEOTIDE SEQUENCE [LARGE SCALE GENOMIC DNA]</scope>
</reference>
<proteinExistence type="predicted"/>
<reference evidence="2 3" key="1">
    <citation type="journal article" date="2005" name="Environ. Microbiol.">
        <title>Genetic and functional properties of uncultivated thermophilic crenarchaeotes from a subsurface gold mine as revealed by analysis of genome fragments.</title>
        <authorList>
            <person name="Nunoura T."/>
            <person name="Hirayama H."/>
            <person name="Takami H."/>
            <person name="Oida H."/>
            <person name="Nishi S."/>
            <person name="Shimamura S."/>
            <person name="Suzuki Y."/>
            <person name="Inagaki F."/>
            <person name="Takai K."/>
            <person name="Nealson K.H."/>
            <person name="Horikoshi K."/>
        </authorList>
    </citation>
    <scope>NUCLEOTIDE SEQUENCE [LARGE SCALE GENOMIC DNA]</scope>
</reference>
<dbReference type="AlphaFoldDB" id="E6N346"/>
<gene>
    <name evidence="2" type="ORF">HGMM_F22F09C02</name>
</gene>
<organism evidence="2 3">
    <name type="scientific">Caldiarchaeum subterraneum</name>
    <dbReference type="NCBI Taxonomy" id="311458"/>
    <lineage>
        <taxon>Archaea</taxon>
        <taxon>Nitrososphaerota</taxon>
        <taxon>Candidatus Caldarchaeales</taxon>
        <taxon>Candidatus Caldarchaeaceae</taxon>
        <taxon>Candidatus Caldarchaeum</taxon>
    </lineage>
</organism>
<dbReference type="EMBL" id="AP011708">
    <property type="protein sequence ID" value="BAJ46752.1"/>
    <property type="molecule type" value="Genomic_DNA"/>
</dbReference>
<feature type="region of interest" description="Disordered" evidence="1">
    <location>
        <begin position="41"/>
        <end position="69"/>
    </location>
</feature>
<sequence length="69" mass="7591">MGLEPTTPDLEGRCAIHSAPRALTVDEKRCGVFELSLSVGPSDESFFEEGEDEEEADSYEGDYEEACED</sequence>
<protein>
    <submittedName>
        <fullName evidence="2">Uncharacterized protein</fullName>
    </submittedName>
</protein>
<dbReference type="Proteomes" id="UP000008120">
    <property type="component" value="Chromosome"/>
</dbReference>